<keyword evidence="2" id="KW-1185">Reference proteome</keyword>
<dbReference type="GeneID" id="87843887"/>
<gene>
    <name evidence="1" type="ORF">B0H64DRAFT_446713</name>
</gene>
<dbReference type="AlphaFoldDB" id="A0AAE0LMR4"/>
<reference evidence="1" key="1">
    <citation type="journal article" date="2023" name="Mol. Phylogenet. Evol.">
        <title>Genome-scale phylogeny and comparative genomics of the fungal order Sordariales.</title>
        <authorList>
            <person name="Hensen N."/>
            <person name="Bonometti L."/>
            <person name="Westerberg I."/>
            <person name="Brannstrom I.O."/>
            <person name="Guillou S."/>
            <person name="Cros-Aarteil S."/>
            <person name="Calhoun S."/>
            <person name="Haridas S."/>
            <person name="Kuo A."/>
            <person name="Mondo S."/>
            <person name="Pangilinan J."/>
            <person name="Riley R."/>
            <person name="LaButti K."/>
            <person name="Andreopoulos B."/>
            <person name="Lipzen A."/>
            <person name="Chen C."/>
            <person name="Yan M."/>
            <person name="Daum C."/>
            <person name="Ng V."/>
            <person name="Clum A."/>
            <person name="Steindorff A."/>
            <person name="Ohm R.A."/>
            <person name="Martin F."/>
            <person name="Silar P."/>
            <person name="Natvig D.O."/>
            <person name="Lalanne C."/>
            <person name="Gautier V."/>
            <person name="Ament-Velasquez S.L."/>
            <person name="Kruys A."/>
            <person name="Hutchinson M.I."/>
            <person name="Powell A.J."/>
            <person name="Barry K."/>
            <person name="Miller A.N."/>
            <person name="Grigoriev I.V."/>
            <person name="Debuchy R."/>
            <person name="Gladieux P."/>
            <person name="Hiltunen Thoren M."/>
            <person name="Johannesson H."/>
        </authorList>
    </citation>
    <scope>NUCLEOTIDE SEQUENCE</scope>
    <source>
        <strain evidence="1">CBS 168.71</strain>
    </source>
</reference>
<dbReference type="Proteomes" id="UP001278766">
    <property type="component" value="Unassembled WGS sequence"/>
</dbReference>
<dbReference type="EMBL" id="JAUEPN010000011">
    <property type="protein sequence ID" value="KAK3290898.1"/>
    <property type="molecule type" value="Genomic_DNA"/>
</dbReference>
<sequence length="395" mass="44687">MWWEKATAITLDSVHPNLLNYKAHSASNFDETDFIYLKALWRNKSVDQFHINDYVRPEYVSKADEFVGQNPSPVSGQAQQSLSPLRQSMIAFINTAAAPFGLDLPFNVELGPFSLSKMLLDQAKRANNEGRDVGDTLKLFRRLDGPNQEGQNNTAAEHVPLDEQLTALTIGRPTSRSQTPGALDSEQDRSWDEEIVRLSLHSLLTSITLCSGNGDLDGRGALEWVLTRQTFSLGLAGNIVYKVRTDGLLRNPENPNCRDPLVILDVKPYMRHLSRRNIEWQEACQMAAWISETLRATSPEKRRAGVLTTSDDTNRRRRILISQNYRSLYITVGEWGEGYESYLKDGVRSATLDQGNFLTMNCHGAYSLDNQEHMALFIRNLLALMMELSHPWEDK</sequence>
<proteinExistence type="predicted"/>
<accession>A0AAE0LMR4</accession>
<reference evidence="1" key="2">
    <citation type="submission" date="2023-06" db="EMBL/GenBank/DDBJ databases">
        <authorList>
            <consortium name="Lawrence Berkeley National Laboratory"/>
            <person name="Haridas S."/>
            <person name="Hensen N."/>
            <person name="Bonometti L."/>
            <person name="Westerberg I."/>
            <person name="Brannstrom I.O."/>
            <person name="Guillou S."/>
            <person name="Cros-Aarteil S."/>
            <person name="Calhoun S."/>
            <person name="Kuo A."/>
            <person name="Mondo S."/>
            <person name="Pangilinan J."/>
            <person name="Riley R."/>
            <person name="Labutti K."/>
            <person name="Andreopoulos B."/>
            <person name="Lipzen A."/>
            <person name="Chen C."/>
            <person name="Yanf M."/>
            <person name="Daum C."/>
            <person name="Ng V."/>
            <person name="Clum A."/>
            <person name="Steindorff A."/>
            <person name="Ohm R."/>
            <person name="Martin F."/>
            <person name="Silar P."/>
            <person name="Natvig D."/>
            <person name="Lalanne C."/>
            <person name="Gautier V."/>
            <person name="Ament-Velasquez S.L."/>
            <person name="Kruys A."/>
            <person name="Hutchinson M.I."/>
            <person name="Powell A.J."/>
            <person name="Barry K."/>
            <person name="Miller A.N."/>
            <person name="Grigoriev I.V."/>
            <person name="Debuchy R."/>
            <person name="Gladieux P."/>
            <person name="Thoren M.H."/>
            <person name="Johannesson H."/>
        </authorList>
    </citation>
    <scope>NUCLEOTIDE SEQUENCE</scope>
    <source>
        <strain evidence="1">CBS 168.71</strain>
    </source>
</reference>
<dbReference type="RefSeq" id="XP_062654412.1">
    <property type="nucleotide sequence ID" value="XM_062806939.1"/>
</dbReference>
<name>A0AAE0LMR4_9PEZI</name>
<evidence type="ECO:0000313" key="1">
    <source>
        <dbReference type="EMBL" id="KAK3290898.1"/>
    </source>
</evidence>
<organism evidence="1 2">
    <name type="scientific">Chaetomium fimeti</name>
    <dbReference type="NCBI Taxonomy" id="1854472"/>
    <lineage>
        <taxon>Eukaryota</taxon>
        <taxon>Fungi</taxon>
        <taxon>Dikarya</taxon>
        <taxon>Ascomycota</taxon>
        <taxon>Pezizomycotina</taxon>
        <taxon>Sordariomycetes</taxon>
        <taxon>Sordariomycetidae</taxon>
        <taxon>Sordariales</taxon>
        <taxon>Chaetomiaceae</taxon>
        <taxon>Chaetomium</taxon>
    </lineage>
</organism>
<comment type="caution">
    <text evidence="1">The sequence shown here is derived from an EMBL/GenBank/DDBJ whole genome shotgun (WGS) entry which is preliminary data.</text>
</comment>
<protein>
    <submittedName>
        <fullName evidence="1">Uncharacterized protein</fullName>
    </submittedName>
</protein>
<evidence type="ECO:0000313" key="2">
    <source>
        <dbReference type="Proteomes" id="UP001278766"/>
    </source>
</evidence>